<keyword evidence="1" id="KW-0479">Metal-binding</keyword>
<keyword evidence="3" id="KW-0805">Transcription regulation</keyword>
<organism evidence="8 9">
    <name type="scientific">Exophiala bonariae</name>
    <dbReference type="NCBI Taxonomy" id="1690606"/>
    <lineage>
        <taxon>Eukaryota</taxon>
        <taxon>Fungi</taxon>
        <taxon>Dikarya</taxon>
        <taxon>Ascomycota</taxon>
        <taxon>Pezizomycotina</taxon>
        <taxon>Eurotiomycetes</taxon>
        <taxon>Chaetothyriomycetidae</taxon>
        <taxon>Chaetothyriales</taxon>
        <taxon>Herpotrichiellaceae</taxon>
        <taxon>Exophiala</taxon>
    </lineage>
</organism>
<evidence type="ECO:0000256" key="6">
    <source>
        <dbReference type="ARBA" id="ARBA00023242"/>
    </source>
</evidence>
<dbReference type="Proteomes" id="UP001358417">
    <property type="component" value="Unassembled WGS sequence"/>
</dbReference>
<evidence type="ECO:0000313" key="8">
    <source>
        <dbReference type="EMBL" id="KAK5045469.1"/>
    </source>
</evidence>
<evidence type="ECO:0000256" key="4">
    <source>
        <dbReference type="ARBA" id="ARBA00023125"/>
    </source>
</evidence>
<evidence type="ECO:0000256" key="2">
    <source>
        <dbReference type="ARBA" id="ARBA00022833"/>
    </source>
</evidence>
<evidence type="ECO:0000256" key="7">
    <source>
        <dbReference type="SAM" id="MobiDB-lite"/>
    </source>
</evidence>
<comment type="caution">
    <text evidence="8">The sequence shown here is derived from an EMBL/GenBank/DDBJ whole genome shotgun (WGS) entry which is preliminary data.</text>
</comment>
<feature type="compositionally biased region" description="Polar residues" evidence="7">
    <location>
        <begin position="20"/>
        <end position="30"/>
    </location>
</feature>
<evidence type="ECO:0000256" key="1">
    <source>
        <dbReference type="ARBA" id="ARBA00022723"/>
    </source>
</evidence>
<evidence type="ECO:0000313" key="9">
    <source>
        <dbReference type="Proteomes" id="UP001358417"/>
    </source>
</evidence>
<dbReference type="RefSeq" id="XP_064701098.1">
    <property type="nucleotide sequence ID" value="XM_064852873.1"/>
</dbReference>
<keyword evidence="5" id="KW-0804">Transcription</keyword>
<protein>
    <recommendedName>
        <fullName evidence="10">Transcription factor domain-containing protein</fullName>
    </recommendedName>
</protein>
<evidence type="ECO:0000256" key="5">
    <source>
        <dbReference type="ARBA" id="ARBA00023163"/>
    </source>
</evidence>
<reference evidence="8 9" key="1">
    <citation type="submission" date="2023-08" db="EMBL/GenBank/DDBJ databases">
        <title>Black Yeasts Isolated from many extreme environments.</title>
        <authorList>
            <person name="Coleine C."/>
            <person name="Stajich J.E."/>
            <person name="Selbmann L."/>
        </authorList>
    </citation>
    <scope>NUCLEOTIDE SEQUENCE [LARGE SCALE GENOMIC DNA]</scope>
    <source>
        <strain evidence="8 9">CCFEE 5792</strain>
    </source>
</reference>
<evidence type="ECO:0000256" key="3">
    <source>
        <dbReference type="ARBA" id="ARBA00023015"/>
    </source>
</evidence>
<dbReference type="PANTHER" id="PTHR36206:SF12">
    <property type="entry name" value="ASPERCRYPTIN BIOSYNTHESIS CLUSTER-SPECIFIC TRANSCRIPTION REGULATOR ATNN-RELATED"/>
    <property type="match status" value="1"/>
</dbReference>
<gene>
    <name evidence="8" type="ORF">LTR84_009333</name>
</gene>
<keyword evidence="6" id="KW-0539">Nucleus</keyword>
<keyword evidence="9" id="KW-1185">Reference proteome</keyword>
<feature type="region of interest" description="Disordered" evidence="7">
    <location>
        <begin position="473"/>
        <end position="492"/>
    </location>
</feature>
<feature type="region of interest" description="Disordered" evidence="7">
    <location>
        <begin position="1"/>
        <end position="30"/>
    </location>
</feature>
<accession>A0AAV9MV23</accession>
<keyword evidence="4" id="KW-0238">DNA-binding</keyword>
<dbReference type="GO" id="GO:0003677">
    <property type="term" value="F:DNA binding"/>
    <property type="evidence" value="ECO:0007669"/>
    <property type="project" value="UniProtKB-KW"/>
</dbReference>
<name>A0AAV9MV23_9EURO</name>
<dbReference type="GeneID" id="89977492"/>
<dbReference type="AlphaFoldDB" id="A0AAV9MV23"/>
<keyword evidence="2" id="KW-0862">Zinc</keyword>
<dbReference type="EMBL" id="JAVRRD010000037">
    <property type="protein sequence ID" value="KAK5045469.1"/>
    <property type="molecule type" value="Genomic_DNA"/>
</dbReference>
<dbReference type="GO" id="GO:0046872">
    <property type="term" value="F:metal ion binding"/>
    <property type="evidence" value="ECO:0007669"/>
    <property type="project" value="UniProtKB-KW"/>
</dbReference>
<evidence type="ECO:0008006" key="10">
    <source>
        <dbReference type="Google" id="ProtNLM"/>
    </source>
</evidence>
<dbReference type="PANTHER" id="PTHR36206">
    <property type="entry name" value="ASPERCRYPTIN BIOSYNTHESIS CLUSTER-SPECIFIC TRANSCRIPTION REGULATOR ATNN-RELATED"/>
    <property type="match status" value="1"/>
</dbReference>
<sequence>MPNPTICSPEVNYNAPHGEPQTTTARRSSQVQKRVLDLQTGRKCEGPVINEIHFINSHQDSPSSSSNTPSRRLVFSVGTPPHAEAERRNFHFFTNFAAPLFAGAVDDRFWTELVPQLAQTYNFVWDSVVCLSSLVEHAQHTHTPSSTASDSPPNPFEIPNRHHQQALRLYNRAISSLRQLAARGQVNSSIITLSYILFSSVEFQQWNVNTGIQLLKRCCAISIENLFIDNPAKDSTSSLAVHQVVTPFVLRKAVLTATLGCALPLQWPPDEGTSQSLNKTLSRSPALAEARSQFYLLVNDSYEVIRLADFMPHIADSHPLKKTFTSDRVSLMERLMRWKALTINITTSPHDPEIDWMLSYLLMYWAVCYIYLATCTSTRQTPFDEHMERFATIVQHAQNYLRHTSNLTRIRLLASVGPGALPPLYFCAMKCREPRLRREAQRLMPLAPAQGNEWALVEPERVVAKIISLEEGEGQARPATSPGPASVTERLPDLPPEERRFAFVSVVPRRAPGGRLRQALELNRFEESAVSGSRRLISDYVWLDDEYT</sequence>
<dbReference type="InterPro" id="IPR052360">
    <property type="entry name" value="Transcr_Regulatory_Proteins"/>
</dbReference>
<proteinExistence type="predicted"/>